<evidence type="ECO:0000313" key="1">
    <source>
        <dbReference type="EMBL" id="KWV57660.1"/>
    </source>
</evidence>
<name>A0A109JZ29_9BRAD</name>
<gene>
    <name evidence="1" type="ORF">AS156_38820</name>
</gene>
<organism evidence="1 2">
    <name type="scientific">Bradyrhizobium macuxiense</name>
    <dbReference type="NCBI Taxonomy" id="1755647"/>
    <lineage>
        <taxon>Bacteria</taxon>
        <taxon>Pseudomonadati</taxon>
        <taxon>Pseudomonadota</taxon>
        <taxon>Alphaproteobacteria</taxon>
        <taxon>Hyphomicrobiales</taxon>
        <taxon>Nitrobacteraceae</taxon>
        <taxon>Bradyrhizobium</taxon>
    </lineage>
</organism>
<sequence length="63" mass="7575">MTNHCGNPDCRRPFGLIRRSWHFEQFCSTKCLEIYKQRLQRNAAYWKWLYRLPGTEGPAKKVS</sequence>
<dbReference type="RefSeq" id="WP_066505282.1">
    <property type="nucleotide sequence ID" value="NZ_LNCU01000041.1"/>
</dbReference>
<dbReference type="AlphaFoldDB" id="A0A109JZ29"/>
<dbReference type="Proteomes" id="UP000057737">
    <property type="component" value="Unassembled WGS sequence"/>
</dbReference>
<accession>A0A109JZ29</accession>
<protein>
    <submittedName>
        <fullName evidence="1">Uncharacterized protein</fullName>
    </submittedName>
</protein>
<comment type="caution">
    <text evidence="1">The sequence shown here is derived from an EMBL/GenBank/DDBJ whole genome shotgun (WGS) entry which is preliminary data.</text>
</comment>
<dbReference type="OrthoDB" id="8240883at2"/>
<evidence type="ECO:0000313" key="2">
    <source>
        <dbReference type="Proteomes" id="UP000057737"/>
    </source>
</evidence>
<dbReference type="EMBL" id="LNCU01000041">
    <property type="protein sequence ID" value="KWV57660.1"/>
    <property type="molecule type" value="Genomic_DNA"/>
</dbReference>
<reference evidence="1 2" key="1">
    <citation type="submission" date="2015-11" db="EMBL/GenBank/DDBJ databases">
        <title>Draft Genome Sequence of the Strain BR 10303 (Bradyrhizobium sp.) isolated from nodules of Centrolobium paraense.</title>
        <authorList>
            <person name="Zelli J.E."/>
            <person name="Simoes-Araujo J.L."/>
            <person name="Barauna A.C."/>
            <person name="Silva K."/>
        </authorList>
    </citation>
    <scope>NUCLEOTIDE SEQUENCE [LARGE SCALE GENOMIC DNA]</scope>
    <source>
        <strain evidence="1 2">BR 10303</strain>
    </source>
</reference>
<proteinExistence type="predicted"/>
<keyword evidence="2" id="KW-1185">Reference proteome</keyword>